<gene>
    <name evidence="1" type="ORF">A3A48_00610</name>
</gene>
<organism evidence="1 2">
    <name type="scientific">Candidatus Curtissbacteria bacterium RIFCSPLOWO2_01_FULL_37_9</name>
    <dbReference type="NCBI Taxonomy" id="1797724"/>
    <lineage>
        <taxon>Bacteria</taxon>
        <taxon>Candidatus Curtissiibacteriota</taxon>
    </lineage>
</organism>
<dbReference type="STRING" id="1797724.A3A48_00610"/>
<dbReference type="Proteomes" id="UP000178336">
    <property type="component" value="Unassembled WGS sequence"/>
</dbReference>
<evidence type="ECO:0000313" key="1">
    <source>
        <dbReference type="EMBL" id="OGD94873.1"/>
    </source>
</evidence>
<evidence type="ECO:0000313" key="2">
    <source>
        <dbReference type="Proteomes" id="UP000178336"/>
    </source>
</evidence>
<accession>A0A1F5GSL5</accession>
<sequence length="382" mass="42811">MSKFWKKAFLANLTAILAIVAVLTVFFLTPLGKAHLRTFLLASEVIPNFPIKPLGYLSRDPFIQEITLKTSFVEVAADLYRPQDNKKHPAVIFTLGTIVNRKDAQVTKFAQALSRTGFVVLVPDLPDFMSGFVWTDSVNTLISSVEFLDEQDFVEKNKIGFAGFCVGASASVIAAEDSQIADKITFISAISPYFDLISLSEAVTTKQAQSGKGGFEPWEPAKLSVESVQKGFINYVADEEEKQLLKDYFLEGKQIDQEKIQTFSIEAASIYGFLANSDREKLNEIWQNFPQSGKDLLVELSPSTKIDKLKAKLFILNDKKDTFVPKIEGQKLAQSLPRSQVYFAEVDSFEHVNPKTRLPRLAAIRQLWHLGKYLYNVFSEVG</sequence>
<name>A0A1F5GSL5_9BACT</name>
<evidence type="ECO:0008006" key="3">
    <source>
        <dbReference type="Google" id="ProtNLM"/>
    </source>
</evidence>
<dbReference type="AlphaFoldDB" id="A0A1F5GSL5"/>
<dbReference type="InterPro" id="IPR029058">
    <property type="entry name" value="AB_hydrolase_fold"/>
</dbReference>
<dbReference type="Gene3D" id="3.40.50.1820">
    <property type="entry name" value="alpha/beta hydrolase"/>
    <property type="match status" value="1"/>
</dbReference>
<dbReference type="InterPro" id="IPR051411">
    <property type="entry name" value="Polyketide_trans_af380"/>
</dbReference>
<protein>
    <recommendedName>
        <fullName evidence="3">Dienelactone hydrolase domain-containing protein</fullName>
    </recommendedName>
</protein>
<comment type="caution">
    <text evidence="1">The sequence shown here is derived from an EMBL/GenBank/DDBJ whole genome shotgun (WGS) entry which is preliminary data.</text>
</comment>
<dbReference type="SUPFAM" id="SSF53474">
    <property type="entry name" value="alpha/beta-Hydrolases"/>
    <property type="match status" value="1"/>
</dbReference>
<proteinExistence type="predicted"/>
<dbReference type="EMBL" id="MFBN01000038">
    <property type="protein sequence ID" value="OGD94873.1"/>
    <property type="molecule type" value="Genomic_DNA"/>
</dbReference>
<dbReference type="PANTHER" id="PTHR47751:SF1">
    <property type="entry name" value="SUPERFAMILY HYDROLASE, PUTATIVE (AFU_ORTHOLOGUE AFUA_2G16580)-RELATED"/>
    <property type="match status" value="1"/>
</dbReference>
<dbReference type="PANTHER" id="PTHR47751">
    <property type="entry name" value="SUPERFAMILY HYDROLASE, PUTATIVE (AFU_ORTHOLOGUE AFUA_2G16580)-RELATED"/>
    <property type="match status" value="1"/>
</dbReference>
<reference evidence="1 2" key="1">
    <citation type="journal article" date="2016" name="Nat. Commun.">
        <title>Thousands of microbial genomes shed light on interconnected biogeochemical processes in an aquifer system.</title>
        <authorList>
            <person name="Anantharaman K."/>
            <person name="Brown C.T."/>
            <person name="Hug L.A."/>
            <person name="Sharon I."/>
            <person name="Castelle C.J."/>
            <person name="Probst A.J."/>
            <person name="Thomas B.C."/>
            <person name="Singh A."/>
            <person name="Wilkins M.J."/>
            <person name="Karaoz U."/>
            <person name="Brodie E.L."/>
            <person name="Williams K.H."/>
            <person name="Hubbard S.S."/>
            <person name="Banfield J.F."/>
        </authorList>
    </citation>
    <scope>NUCLEOTIDE SEQUENCE [LARGE SCALE GENOMIC DNA]</scope>
</reference>